<accession>A0A944CJQ4</accession>
<sequence>MKDYKIKTYEEAIQVIDEVGFLPLAPLVPDFPALNTITAPESWHTDTEFDPWIWRTRFSVDGVAGYGKFMKKKSILISRDFLPYFKTVLGSYETVEERYQKGTLSREALSLYRIINEEGLIDTRELRTQAGLRDKEHKKVFDNALLELQGTMDIVISGIKEKINSEGDKNGWSSTAFETYDSWASRNKIETIAIEKKKAREYLLNHFQGVASENAVKRLEKILGD</sequence>
<dbReference type="RefSeq" id="WP_213367281.1">
    <property type="nucleotide sequence ID" value="NZ_QTKX01000001.1"/>
</dbReference>
<dbReference type="Proteomes" id="UP000761411">
    <property type="component" value="Unassembled WGS sequence"/>
</dbReference>
<proteinExistence type="predicted"/>
<dbReference type="AlphaFoldDB" id="A0A944CJQ4"/>
<gene>
    <name evidence="1" type="ORF">DYI25_04650</name>
</gene>
<evidence type="ECO:0000313" key="2">
    <source>
        <dbReference type="Proteomes" id="UP000761411"/>
    </source>
</evidence>
<dbReference type="EMBL" id="QTKX01000001">
    <property type="protein sequence ID" value="MBS8263732.1"/>
    <property type="molecule type" value="Genomic_DNA"/>
</dbReference>
<reference evidence="1 2" key="1">
    <citation type="journal article" date="2021" name="Microorganisms">
        <title>Bacterial Dimethylsulfoniopropionate Biosynthesis in the East China Sea.</title>
        <authorList>
            <person name="Liu J."/>
            <person name="Zhang Y."/>
            <person name="Liu J."/>
            <person name="Zhong H."/>
            <person name="Williams B.T."/>
            <person name="Zheng Y."/>
            <person name="Curson A.R.J."/>
            <person name="Sun C."/>
            <person name="Sun H."/>
            <person name="Song D."/>
            <person name="Wagner Mackenzie B."/>
            <person name="Bermejo Martinez A."/>
            <person name="Todd J.D."/>
            <person name="Zhang X.H."/>
        </authorList>
    </citation>
    <scope>NUCLEOTIDE SEQUENCE [LARGE SCALE GENOMIC DNA]</scope>
    <source>
        <strain evidence="1 2">ESS08</strain>
    </source>
</reference>
<protein>
    <submittedName>
        <fullName evidence="1">Uncharacterized protein</fullName>
    </submittedName>
</protein>
<comment type="caution">
    <text evidence="1">The sequence shown here is derived from an EMBL/GenBank/DDBJ whole genome shotgun (WGS) entry which is preliminary data.</text>
</comment>
<name>A0A944CJQ4_9BACI</name>
<organism evidence="1 2">
    <name type="scientific">Mesobacillus boroniphilus</name>
    <dbReference type="NCBI Taxonomy" id="308892"/>
    <lineage>
        <taxon>Bacteria</taxon>
        <taxon>Bacillati</taxon>
        <taxon>Bacillota</taxon>
        <taxon>Bacilli</taxon>
        <taxon>Bacillales</taxon>
        <taxon>Bacillaceae</taxon>
        <taxon>Mesobacillus</taxon>
    </lineage>
</organism>
<evidence type="ECO:0000313" key="1">
    <source>
        <dbReference type="EMBL" id="MBS8263732.1"/>
    </source>
</evidence>
<dbReference type="InterPro" id="IPR056298">
    <property type="entry name" value="AlkZ-rel"/>
</dbReference>
<dbReference type="Pfam" id="PF24741">
    <property type="entry name" value="AlkZ-rel"/>
    <property type="match status" value="1"/>
</dbReference>
<keyword evidence="2" id="KW-1185">Reference proteome</keyword>